<dbReference type="Gene3D" id="3.40.50.720">
    <property type="entry name" value="NAD(P)-binding Rossmann-like Domain"/>
    <property type="match status" value="1"/>
</dbReference>
<dbReference type="AlphaFoldDB" id="A0A2U1K5C1"/>
<protein>
    <submittedName>
        <fullName evidence="4">Oxidoreductase</fullName>
    </submittedName>
</protein>
<reference evidence="4 5" key="1">
    <citation type="submission" date="2018-04" db="EMBL/GenBank/DDBJ databases">
        <title>Camelliibacillus theae gen. nov., sp. nov., isolated from Pu'er tea.</title>
        <authorList>
            <person name="Niu L."/>
        </authorList>
    </citation>
    <scope>NUCLEOTIDE SEQUENCE [LARGE SCALE GENOMIC DNA]</scope>
    <source>
        <strain evidence="4 5">T8</strain>
    </source>
</reference>
<dbReference type="GO" id="GO:0008206">
    <property type="term" value="P:bile acid metabolic process"/>
    <property type="evidence" value="ECO:0007669"/>
    <property type="project" value="UniProtKB-ARBA"/>
</dbReference>
<gene>
    <name evidence="4" type="ORF">DCC39_06915</name>
</gene>
<dbReference type="CDD" id="cd05233">
    <property type="entry name" value="SDR_c"/>
    <property type="match status" value="1"/>
</dbReference>
<dbReference type="InterPro" id="IPR002347">
    <property type="entry name" value="SDR_fam"/>
</dbReference>
<dbReference type="Pfam" id="PF13561">
    <property type="entry name" value="adh_short_C2"/>
    <property type="match status" value="1"/>
</dbReference>
<dbReference type="SMART" id="SM00822">
    <property type="entry name" value="PKS_KR"/>
    <property type="match status" value="1"/>
</dbReference>
<dbReference type="PROSITE" id="PS00061">
    <property type="entry name" value="ADH_SHORT"/>
    <property type="match status" value="1"/>
</dbReference>
<sequence length="253" mass="27428">MDFNGEIVLITGAAGGIGKETARLFHEQGAKLVLVDLDKNALEKIAFELNLKDYLLFPADVRNEVDVKSFVQASVSKYGKIDVFFNNAGIVGRYGQVTEISTDDFEKVMSVNVKGVFYGLKHVLDVMIKQKSGSIVNTSSIAGLKGSPGLAPYSASKHAVIGLTKTAALEVGEDGIRVNAICPAPVNTQMMRSLDAIKYPNNPLRAKEEYEKRIPIKRYSEPNEIAELVLFLSSEKASYITGGCYQIDGGSSV</sequence>
<organism evidence="4 5">
    <name type="scientific">Pueribacillus theae</name>
    <dbReference type="NCBI Taxonomy" id="2171751"/>
    <lineage>
        <taxon>Bacteria</taxon>
        <taxon>Bacillati</taxon>
        <taxon>Bacillota</taxon>
        <taxon>Bacilli</taxon>
        <taxon>Bacillales</taxon>
        <taxon>Bacillaceae</taxon>
        <taxon>Pueribacillus</taxon>
    </lineage>
</organism>
<name>A0A2U1K5C1_9BACI</name>
<feature type="domain" description="Ketoreductase" evidence="3">
    <location>
        <begin position="6"/>
        <end position="184"/>
    </location>
</feature>
<dbReference type="SUPFAM" id="SSF51735">
    <property type="entry name" value="NAD(P)-binding Rossmann-fold domains"/>
    <property type="match status" value="1"/>
</dbReference>
<dbReference type="InterPro" id="IPR057326">
    <property type="entry name" value="KR_dom"/>
</dbReference>
<evidence type="ECO:0000256" key="1">
    <source>
        <dbReference type="ARBA" id="ARBA00006484"/>
    </source>
</evidence>
<evidence type="ECO:0000256" key="2">
    <source>
        <dbReference type="ARBA" id="ARBA00023002"/>
    </source>
</evidence>
<dbReference type="PRINTS" id="PR00080">
    <property type="entry name" value="SDRFAMILY"/>
</dbReference>
<dbReference type="PANTHER" id="PTHR42820">
    <property type="entry name" value="SHORT-CHAIN DEHYDROGENASE REDUCTASE"/>
    <property type="match status" value="1"/>
</dbReference>
<dbReference type="RefSeq" id="WP_116554164.1">
    <property type="nucleotide sequence ID" value="NZ_QCZG01000011.1"/>
</dbReference>
<proteinExistence type="inferred from homology"/>
<dbReference type="InterPro" id="IPR020904">
    <property type="entry name" value="Sc_DH/Rdtase_CS"/>
</dbReference>
<dbReference type="OrthoDB" id="306388at2"/>
<dbReference type="NCBIfam" id="NF005559">
    <property type="entry name" value="PRK07231.1"/>
    <property type="match status" value="1"/>
</dbReference>
<evidence type="ECO:0000313" key="4">
    <source>
        <dbReference type="EMBL" id="PWA12158.1"/>
    </source>
</evidence>
<comment type="similarity">
    <text evidence="1">Belongs to the short-chain dehydrogenases/reductases (SDR) family.</text>
</comment>
<evidence type="ECO:0000313" key="5">
    <source>
        <dbReference type="Proteomes" id="UP000245998"/>
    </source>
</evidence>
<keyword evidence="5" id="KW-1185">Reference proteome</keyword>
<dbReference type="EMBL" id="QCZG01000011">
    <property type="protein sequence ID" value="PWA12158.1"/>
    <property type="molecule type" value="Genomic_DNA"/>
</dbReference>
<dbReference type="PANTHER" id="PTHR42820:SF1">
    <property type="entry name" value="SHORT-CHAIN DEHYDROGENASE_REDUCTASE FAMILY PROTEIN"/>
    <property type="match status" value="1"/>
</dbReference>
<accession>A0A2U1K5C1</accession>
<dbReference type="FunFam" id="3.40.50.720:FF:000084">
    <property type="entry name" value="Short-chain dehydrogenase reductase"/>
    <property type="match status" value="1"/>
</dbReference>
<evidence type="ECO:0000259" key="3">
    <source>
        <dbReference type="SMART" id="SM00822"/>
    </source>
</evidence>
<dbReference type="Proteomes" id="UP000245998">
    <property type="component" value="Unassembled WGS sequence"/>
</dbReference>
<comment type="caution">
    <text evidence="4">The sequence shown here is derived from an EMBL/GenBank/DDBJ whole genome shotgun (WGS) entry which is preliminary data.</text>
</comment>
<dbReference type="PRINTS" id="PR00081">
    <property type="entry name" value="GDHRDH"/>
</dbReference>
<dbReference type="InterPro" id="IPR036291">
    <property type="entry name" value="NAD(P)-bd_dom_sf"/>
</dbReference>
<keyword evidence="2" id="KW-0560">Oxidoreductase</keyword>
<dbReference type="GO" id="GO:0016491">
    <property type="term" value="F:oxidoreductase activity"/>
    <property type="evidence" value="ECO:0007669"/>
    <property type="project" value="UniProtKB-KW"/>
</dbReference>